<dbReference type="Gene3D" id="3.30.420.10">
    <property type="entry name" value="Ribonuclease H-like superfamily/Ribonuclease H"/>
    <property type="match status" value="1"/>
</dbReference>
<dbReference type="Proteomes" id="UP001358586">
    <property type="component" value="Chromosome 3"/>
</dbReference>
<name>A0ABR0QJJ0_GOSAR</name>
<dbReference type="PANTHER" id="PTHR47074:SF48">
    <property type="entry name" value="POLYNUCLEOTIDYL TRANSFERASE, RIBONUCLEASE H-LIKE SUPERFAMILY PROTEIN"/>
    <property type="match status" value="1"/>
</dbReference>
<dbReference type="EMBL" id="JARKNE010000003">
    <property type="protein sequence ID" value="KAK5839484.1"/>
    <property type="molecule type" value="Genomic_DNA"/>
</dbReference>
<feature type="domain" description="RNase H type-1" evidence="1">
    <location>
        <begin position="5"/>
        <end position="127"/>
    </location>
</feature>
<dbReference type="InterPro" id="IPR002156">
    <property type="entry name" value="RNaseH_domain"/>
</dbReference>
<evidence type="ECO:0000259" key="1">
    <source>
        <dbReference type="Pfam" id="PF13456"/>
    </source>
</evidence>
<protein>
    <recommendedName>
        <fullName evidence="1">RNase H type-1 domain-containing protein</fullName>
    </recommendedName>
</protein>
<dbReference type="InterPro" id="IPR036397">
    <property type="entry name" value="RNaseH_sf"/>
</dbReference>
<dbReference type="InterPro" id="IPR012337">
    <property type="entry name" value="RNaseH-like_sf"/>
</dbReference>
<accession>A0ABR0QJJ0</accession>
<comment type="caution">
    <text evidence="2">The sequence shown here is derived from an EMBL/GenBank/DDBJ whole genome shotgun (WGS) entry which is preliminary data.</text>
</comment>
<evidence type="ECO:0000313" key="3">
    <source>
        <dbReference type="Proteomes" id="UP001358586"/>
    </source>
</evidence>
<reference evidence="2 3" key="1">
    <citation type="submission" date="2023-03" db="EMBL/GenBank/DDBJ databases">
        <title>WGS of Gossypium arboreum.</title>
        <authorList>
            <person name="Yu D."/>
        </authorList>
    </citation>
    <scope>NUCLEOTIDE SEQUENCE [LARGE SCALE GENOMIC DNA]</scope>
    <source>
        <tissue evidence="2">Leaf</tissue>
    </source>
</reference>
<dbReference type="PANTHER" id="PTHR47074">
    <property type="entry name" value="BNAC02G40300D PROTEIN"/>
    <property type="match status" value="1"/>
</dbReference>
<gene>
    <name evidence="2" type="ORF">PVK06_008280</name>
</gene>
<sequence length="154" mass="17554">MVKINFDANTNGRKICFGIVARDHEGFVLGGRAGVLEKKVQAECAKLHALEESIIFAQTKSWTKLIFESDCVGLINRLNKTKIDYSTMGHCIKDIINKLKQCCNFRFSFVWTPRGCNKVADSLCNWANVQNCITDFDMNYPSEIHDFILRDVIK</sequence>
<dbReference type="InterPro" id="IPR044730">
    <property type="entry name" value="RNase_H-like_dom_plant"/>
</dbReference>
<dbReference type="SUPFAM" id="SSF53098">
    <property type="entry name" value="Ribonuclease H-like"/>
    <property type="match status" value="1"/>
</dbReference>
<dbReference type="Pfam" id="PF13456">
    <property type="entry name" value="RVT_3"/>
    <property type="match status" value="1"/>
</dbReference>
<keyword evidence="3" id="KW-1185">Reference proteome</keyword>
<organism evidence="2 3">
    <name type="scientific">Gossypium arboreum</name>
    <name type="common">Tree cotton</name>
    <name type="synonym">Gossypium nanking</name>
    <dbReference type="NCBI Taxonomy" id="29729"/>
    <lineage>
        <taxon>Eukaryota</taxon>
        <taxon>Viridiplantae</taxon>
        <taxon>Streptophyta</taxon>
        <taxon>Embryophyta</taxon>
        <taxon>Tracheophyta</taxon>
        <taxon>Spermatophyta</taxon>
        <taxon>Magnoliopsida</taxon>
        <taxon>eudicotyledons</taxon>
        <taxon>Gunneridae</taxon>
        <taxon>Pentapetalae</taxon>
        <taxon>rosids</taxon>
        <taxon>malvids</taxon>
        <taxon>Malvales</taxon>
        <taxon>Malvaceae</taxon>
        <taxon>Malvoideae</taxon>
        <taxon>Gossypium</taxon>
    </lineage>
</organism>
<proteinExistence type="predicted"/>
<evidence type="ECO:0000313" key="2">
    <source>
        <dbReference type="EMBL" id="KAK5839484.1"/>
    </source>
</evidence>
<dbReference type="InterPro" id="IPR052929">
    <property type="entry name" value="RNase_H-like_EbsB-rel"/>
</dbReference>
<dbReference type="CDD" id="cd06222">
    <property type="entry name" value="RNase_H_like"/>
    <property type="match status" value="1"/>
</dbReference>